<protein>
    <submittedName>
        <fullName evidence="1">Uncharacterized protein</fullName>
    </submittedName>
</protein>
<name>A0A8H7LD56_9ASCO</name>
<reference evidence="1" key="1">
    <citation type="submission" date="2020-10" db="EMBL/GenBank/DDBJ databases">
        <title>The Whole-Genome Sequence of Metschnikowia persimmonesis, a Novel Endophytic Yeast Species Isolated from Medicinal Plant Diospyros kaki Thumb.</title>
        <authorList>
            <person name="Rahmat E."/>
            <person name="Kang Y."/>
        </authorList>
    </citation>
    <scope>NUCLEOTIDE SEQUENCE</scope>
    <source>
        <strain evidence="1">KIOM G15050</strain>
    </source>
</reference>
<evidence type="ECO:0000313" key="1">
    <source>
        <dbReference type="EMBL" id="KAF8003493.1"/>
    </source>
</evidence>
<organism evidence="1 2">
    <name type="scientific">Metschnikowia pulcherrima</name>
    <dbReference type="NCBI Taxonomy" id="27326"/>
    <lineage>
        <taxon>Eukaryota</taxon>
        <taxon>Fungi</taxon>
        <taxon>Dikarya</taxon>
        <taxon>Ascomycota</taxon>
        <taxon>Saccharomycotina</taxon>
        <taxon>Pichiomycetes</taxon>
        <taxon>Metschnikowiaceae</taxon>
        <taxon>Metschnikowia</taxon>
    </lineage>
</organism>
<sequence length="72" mass="7855">MLCEALREIESLSCTQACCAKSVANHKAGYAAPLHVVLIMPSGLERAVAFASLRAISSKWQRPQRFRALIAL</sequence>
<gene>
    <name evidence="1" type="ORF">HF325_002738</name>
</gene>
<dbReference type="OrthoDB" id="10288575at2759"/>
<proteinExistence type="predicted"/>
<dbReference type="AlphaFoldDB" id="A0A8H7LD56"/>
<evidence type="ECO:0000313" key="2">
    <source>
        <dbReference type="Proteomes" id="UP000649328"/>
    </source>
</evidence>
<accession>A0A8H7LD56</accession>
<dbReference type="Proteomes" id="UP000649328">
    <property type="component" value="Unassembled WGS sequence"/>
</dbReference>
<dbReference type="EMBL" id="JACBPP010000003">
    <property type="protein sequence ID" value="KAF8003493.1"/>
    <property type="molecule type" value="Genomic_DNA"/>
</dbReference>
<keyword evidence="2" id="KW-1185">Reference proteome</keyword>
<comment type="caution">
    <text evidence="1">The sequence shown here is derived from an EMBL/GenBank/DDBJ whole genome shotgun (WGS) entry which is preliminary data.</text>
</comment>